<keyword evidence="2" id="KW-0488">Methylation</keyword>
<dbReference type="GO" id="GO:0009289">
    <property type="term" value="C:pilus"/>
    <property type="evidence" value="ECO:0007669"/>
    <property type="project" value="InterPro"/>
</dbReference>
<feature type="region of interest" description="Disordered" evidence="3">
    <location>
        <begin position="135"/>
        <end position="158"/>
    </location>
</feature>
<dbReference type="RefSeq" id="WP_006912559.1">
    <property type="nucleotide sequence ID" value="NZ_AFNV02000014.1"/>
</dbReference>
<keyword evidence="4" id="KW-0812">Transmembrane</keyword>
<sequence length="158" mass="16233">MIQASRRASGFALIELMIVVAIIGILAAIAVPTYSNYVARAQFSEALSLVSGVKTAVADAYQGRDDLDGIDNGVGSIPAASAITGTYVENVVVADGIITATFKTDSALDGKTMTLIPTINKDALAWQCTTTAPPAKAPSTCNAATPNNIDSDTVPITD</sequence>
<keyword evidence="4" id="KW-0472">Membrane</keyword>
<evidence type="ECO:0000256" key="3">
    <source>
        <dbReference type="SAM" id="MobiDB-lite"/>
    </source>
</evidence>
<dbReference type="NCBIfam" id="TIGR02532">
    <property type="entry name" value="IV_pilin_GFxxxE"/>
    <property type="match status" value="1"/>
</dbReference>
<dbReference type="PANTHER" id="PTHR30093:SF34">
    <property type="entry name" value="PREPILIN PEPTIDASE-DEPENDENT PROTEIN D"/>
    <property type="match status" value="1"/>
</dbReference>
<reference evidence="5 6" key="1">
    <citation type="journal article" date="2011" name="J. Bacteriol.">
        <title>Genome sequence of Salinisphaera shabanensis, a gammaproteobacterium from the harsh, variable environment of the brine-seawater interface of the Shaban Deep in the Red Sea.</title>
        <authorList>
            <person name="Antunes A."/>
            <person name="Alam I."/>
            <person name="Bajic V.B."/>
            <person name="Stingl U."/>
        </authorList>
    </citation>
    <scope>NUCLEOTIDE SEQUENCE [LARGE SCALE GENOMIC DNA]</scope>
    <source>
        <strain evidence="5 6">E1L3A</strain>
    </source>
</reference>
<dbReference type="Gene3D" id="3.30.700.10">
    <property type="entry name" value="Glycoprotein, Type 4 Pilin"/>
    <property type="match status" value="1"/>
</dbReference>
<dbReference type="OrthoDB" id="5918848at2"/>
<dbReference type="InterPro" id="IPR001082">
    <property type="entry name" value="Pilin"/>
</dbReference>
<dbReference type="Pfam" id="PF07963">
    <property type="entry name" value="N_methyl"/>
    <property type="match status" value="1"/>
</dbReference>
<dbReference type="PANTHER" id="PTHR30093">
    <property type="entry name" value="GENERAL SECRETION PATHWAY PROTEIN G"/>
    <property type="match status" value="1"/>
</dbReference>
<keyword evidence="6" id="KW-1185">Reference proteome</keyword>
<dbReference type="InterPro" id="IPR045584">
    <property type="entry name" value="Pilin-like"/>
</dbReference>
<dbReference type="EMBL" id="AFNV02000014">
    <property type="protein sequence ID" value="ERJ18915.1"/>
    <property type="molecule type" value="Genomic_DNA"/>
</dbReference>
<dbReference type="eggNOG" id="COG4969">
    <property type="taxonomic scope" value="Bacteria"/>
</dbReference>
<accession>U2ELX8</accession>
<name>U2ELX8_9GAMM</name>
<organism evidence="5 6">
    <name type="scientific">Salinisphaera shabanensis E1L3A</name>
    <dbReference type="NCBI Taxonomy" id="1033802"/>
    <lineage>
        <taxon>Bacteria</taxon>
        <taxon>Pseudomonadati</taxon>
        <taxon>Pseudomonadota</taxon>
        <taxon>Gammaproteobacteria</taxon>
        <taxon>Salinisphaerales</taxon>
        <taxon>Salinisphaeraceae</taxon>
        <taxon>Salinisphaera</taxon>
    </lineage>
</organism>
<evidence type="ECO:0000313" key="6">
    <source>
        <dbReference type="Proteomes" id="UP000006242"/>
    </source>
</evidence>
<protein>
    <submittedName>
        <fullName evidence="5">Pilin protein</fullName>
    </submittedName>
</protein>
<gene>
    <name evidence="5" type="ORF">SSPSH_002208</name>
</gene>
<feature type="transmembrane region" description="Helical" evidence="4">
    <location>
        <begin position="12"/>
        <end position="34"/>
    </location>
</feature>
<keyword evidence="4" id="KW-1133">Transmembrane helix</keyword>
<dbReference type="Proteomes" id="UP000006242">
    <property type="component" value="Unassembled WGS sequence"/>
</dbReference>
<comment type="similarity">
    <text evidence="1">Belongs to the N-Me-Phe pilin family.</text>
</comment>
<dbReference type="GO" id="GO:0007155">
    <property type="term" value="P:cell adhesion"/>
    <property type="evidence" value="ECO:0007669"/>
    <property type="project" value="InterPro"/>
</dbReference>
<dbReference type="AlphaFoldDB" id="U2ELX8"/>
<proteinExistence type="inferred from homology"/>
<dbReference type="STRING" id="1033802.SSPSH_002208"/>
<evidence type="ECO:0000256" key="2">
    <source>
        <dbReference type="ARBA" id="ARBA00022481"/>
    </source>
</evidence>
<evidence type="ECO:0000313" key="5">
    <source>
        <dbReference type="EMBL" id="ERJ18915.1"/>
    </source>
</evidence>
<dbReference type="SUPFAM" id="SSF54523">
    <property type="entry name" value="Pili subunits"/>
    <property type="match status" value="1"/>
</dbReference>
<comment type="caution">
    <text evidence="5">The sequence shown here is derived from an EMBL/GenBank/DDBJ whole genome shotgun (WGS) entry which is preliminary data.</text>
</comment>
<dbReference type="Pfam" id="PF00114">
    <property type="entry name" value="Pilin"/>
    <property type="match status" value="1"/>
</dbReference>
<evidence type="ECO:0000256" key="1">
    <source>
        <dbReference type="ARBA" id="ARBA00005233"/>
    </source>
</evidence>
<dbReference type="InterPro" id="IPR012902">
    <property type="entry name" value="N_methyl_site"/>
</dbReference>
<evidence type="ECO:0000256" key="4">
    <source>
        <dbReference type="SAM" id="Phobius"/>
    </source>
</evidence>
<feature type="compositionally biased region" description="Polar residues" evidence="3">
    <location>
        <begin position="139"/>
        <end position="158"/>
    </location>
</feature>
<reference evidence="5 6" key="2">
    <citation type="journal article" date="2013" name="PLoS ONE">
        <title>INDIGO - INtegrated Data Warehouse of MIcrobial GenOmes with Examples from the Red Sea Extremophiles.</title>
        <authorList>
            <person name="Alam I."/>
            <person name="Antunes A."/>
            <person name="Kamau A.A."/>
            <person name="Ba Alawi W."/>
            <person name="Kalkatawi M."/>
            <person name="Stingl U."/>
            <person name="Bajic V.B."/>
        </authorList>
    </citation>
    <scope>NUCLEOTIDE SEQUENCE [LARGE SCALE GENOMIC DNA]</scope>
    <source>
        <strain evidence="5 6">E1L3A</strain>
    </source>
</reference>